<feature type="region of interest" description="Disordered" evidence="4">
    <location>
        <begin position="260"/>
        <end position="290"/>
    </location>
</feature>
<dbReference type="PRINTS" id="PR00081">
    <property type="entry name" value="GDHRDH"/>
</dbReference>
<dbReference type="Proteomes" id="UP000520767">
    <property type="component" value="Unassembled WGS sequence"/>
</dbReference>
<protein>
    <submittedName>
        <fullName evidence="6">NAD(P)-dependent dehydrogenase (Short-subunit alcohol dehydrogenase family)</fullName>
    </submittedName>
</protein>
<dbReference type="InterPro" id="IPR020904">
    <property type="entry name" value="Sc_DH/Rdtase_CS"/>
</dbReference>
<dbReference type="Pfam" id="PF00106">
    <property type="entry name" value="adh_short"/>
    <property type="match status" value="1"/>
</dbReference>
<evidence type="ECO:0000259" key="5">
    <source>
        <dbReference type="SMART" id="SM00822"/>
    </source>
</evidence>
<dbReference type="PROSITE" id="PS00061">
    <property type="entry name" value="ADH_SHORT"/>
    <property type="match status" value="1"/>
</dbReference>
<dbReference type="InterPro" id="IPR057326">
    <property type="entry name" value="KR_dom"/>
</dbReference>
<dbReference type="GO" id="GO:0016020">
    <property type="term" value="C:membrane"/>
    <property type="evidence" value="ECO:0007669"/>
    <property type="project" value="TreeGrafter"/>
</dbReference>
<name>A0A7W7QFN3_9PSEU</name>
<evidence type="ECO:0000313" key="7">
    <source>
        <dbReference type="Proteomes" id="UP000520767"/>
    </source>
</evidence>
<keyword evidence="7" id="KW-1185">Reference proteome</keyword>
<sequence length="317" mass="33857">MVVVTGASSGIGRATALAFADRGCSLVLAARRETALAEVAEECTTRGGQALAVPTDVTDPEAVQRLAGRTLDRFDRIDVWVNAAAVTVFSPFEDVPLEDFRRVLDVNVMGYVHGARAALPVMRGQRRGVLVNVSSIVAAIPQPYTHVYGMSKAAVRALSTSLRQELRVAGVRGVAVCSVLPASIDTPLFQHAANYTGRRAIAMPPVYPVERVARGIVNLVRLPRREVVVGPMGRNLLMMAKLTPGLTEKLMAVQVNQTHLSRRQQAPHTAGNLHEPSADGSGSADGGWHGRRRTAVRRAATVALLAGAAAASRRRTR</sequence>
<dbReference type="InterPro" id="IPR002347">
    <property type="entry name" value="SDR_fam"/>
</dbReference>
<dbReference type="PRINTS" id="PR00080">
    <property type="entry name" value="SDRFAMILY"/>
</dbReference>
<comment type="caution">
    <text evidence="6">The sequence shown here is derived from an EMBL/GenBank/DDBJ whole genome shotgun (WGS) entry which is preliminary data.</text>
</comment>
<evidence type="ECO:0000256" key="4">
    <source>
        <dbReference type="SAM" id="MobiDB-lite"/>
    </source>
</evidence>
<organism evidence="6 7">
    <name type="scientific">Actinophytocola algeriensis</name>
    <dbReference type="NCBI Taxonomy" id="1768010"/>
    <lineage>
        <taxon>Bacteria</taxon>
        <taxon>Bacillati</taxon>
        <taxon>Actinomycetota</taxon>
        <taxon>Actinomycetes</taxon>
        <taxon>Pseudonocardiales</taxon>
        <taxon>Pseudonocardiaceae</taxon>
    </lineage>
</organism>
<evidence type="ECO:0000256" key="3">
    <source>
        <dbReference type="RuleBase" id="RU000363"/>
    </source>
</evidence>
<dbReference type="SUPFAM" id="SSF51735">
    <property type="entry name" value="NAD(P)-binding Rossmann-fold domains"/>
    <property type="match status" value="1"/>
</dbReference>
<comment type="similarity">
    <text evidence="1 3">Belongs to the short-chain dehydrogenases/reductases (SDR) family.</text>
</comment>
<dbReference type="AlphaFoldDB" id="A0A7W7QFN3"/>
<dbReference type="PANTHER" id="PTHR44196:SF1">
    <property type="entry name" value="DEHYDROGENASE_REDUCTASE SDR FAMILY MEMBER 7B"/>
    <property type="match status" value="1"/>
</dbReference>
<evidence type="ECO:0000256" key="2">
    <source>
        <dbReference type="ARBA" id="ARBA00023002"/>
    </source>
</evidence>
<accession>A0A7W7QFN3</accession>
<keyword evidence="2" id="KW-0560">Oxidoreductase</keyword>
<dbReference type="InterPro" id="IPR036291">
    <property type="entry name" value="NAD(P)-bd_dom_sf"/>
</dbReference>
<dbReference type="PANTHER" id="PTHR44196">
    <property type="entry name" value="DEHYDROGENASE/REDUCTASE SDR FAMILY MEMBER 7B"/>
    <property type="match status" value="1"/>
</dbReference>
<dbReference type="Gene3D" id="3.40.50.720">
    <property type="entry name" value="NAD(P)-binding Rossmann-like Domain"/>
    <property type="match status" value="1"/>
</dbReference>
<gene>
    <name evidence="6" type="ORF">FHR82_009030</name>
</gene>
<feature type="domain" description="Ketoreductase" evidence="5">
    <location>
        <begin position="2"/>
        <end position="182"/>
    </location>
</feature>
<evidence type="ECO:0000313" key="6">
    <source>
        <dbReference type="EMBL" id="MBB4912756.1"/>
    </source>
</evidence>
<dbReference type="SMART" id="SM00822">
    <property type="entry name" value="PKS_KR"/>
    <property type="match status" value="1"/>
</dbReference>
<reference evidence="6 7" key="1">
    <citation type="submission" date="2020-08" db="EMBL/GenBank/DDBJ databases">
        <title>Genomic Encyclopedia of Type Strains, Phase III (KMG-III): the genomes of soil and plant-associated and newly described type strains.</title>
        <authorList>
            <person name="Whitman W."/>
        </authorList>
    </citation>
    <scope>NUCLEOTIDE SEQUENCE [LARGE SCALE GENOMIC DNA]</scope>
    <source>
        <strain evidence="6 7">CECT 8960</strain>
    </source>
</reference>
<dbReference type="GO" id="GO:0016491">
    <property type="term" value="F:oxidoreductase activity"/>
    <property type="evidence" value="ECO:0007669"/>
    <property type="project" value="UniProtKB-KW"/>
</dbReference>
<evidence type="ECO:0000256" key="1">
    <source>
        <dbReference type="ARBA" id="ARBA00006484"/>
    </source>
</evidence>
<proteinExistence type="inferred from homology"/>
<dbReference type="NCBIfam" id="NF005495">
    <property type="entry name" value="PRK07109.1"/>
    <property type="match status" value="1"/>
</dbReference>
<dbReference type="EMBL" id="JACHJQ010000016">
    <property type="protein sequence ID" value="MBB4912756.1"/>
    <property type="molecule type" value="Genomic_DNA"/>
</dbReference>